<feature type="region of interest" description="Disordered" evidence="1">
    <location>
        <begin position="372"/>
        <end position="396"/>
    </location>
</feature>
<sequence>MHIIHDIGFEVAVNHNDQQVSWEQYYADFLKDKLLPRVENLCDDWSKKHPNTKCTIDSIDVNVEVDGLNLEELQKEIIQQINRQFISIQSDGSTNDGNIKAVLTRKMAAFDALRMYLSNGILPAEVPIKTFKEWLSTITEFNSTEKEALNTLFAESTDTIERMLSLLRNDYTAFSGLINTKQQITSQYVKLEASFFKQFLKAVCNGFHLEYTDENANIWYRTLETSNSVTQFSKTFLLLLAPKIQAEGKRLTNSNERYLSIAFLQAIVQYELGKVLTIPVSKIGTVVNDANSIKENEAKNNLATKKTSKTATSETEKTASEAKIRKDKTDHTVSKVEKSTDQEQHQTNEKVVGNNEKEVQQTTTEIASIQGKTTDVEENAAKNDSESSLAKAKTNANAKTKAKKGIEGEVGLTTEKSGLILLHPFLTTFLKGADLVTEANEIKNVDKACMLLHYLATETEEVTDVELPLEKILLGIPMETIIDYQIPLTDEDKALCDELLQAVLEHWVALKKSTINTLRDMFLKRDGHIIITDESIKLKVEHLAQDILLDKVPWNIHLFRLKWMEKMVHVEW</sequence>
<protein>
    <submittedName>
        <fullName evidence="2">Uncharacterized protein</fullName>
    </submittedName>
</protein>
<dbReference type="EMBL" id="JACGWS010000019">
    <property type="protein sequence ID" value="MBC8757383.1"/>
    <property type="molecule type" value="Genomic_DNA"/>
</dbReference>
<comment type="caution">
    <text evidence="2">The sequence shown here is derived from an EMBL/GenBank/DDBJ whole genome shotgun (WGS) entry which is preliminary data.</text>
</comment>
<feature type="compositionally biased region" description="Low complexity" evidence="1">
    <location>
        <begin position="303"/>
        <end position="313"/>
    </location>
</feature>
<evidence type="ECO:0000313" key="3">
    <source>
        <dbReference type="Proteomes" id="UP000619238"/>
    </source>
</evidence>
<dbReference type="Pfam" id="PF19268">
    <property type="entry name" value="CIS_TMP"/>
    <property type="match status" value="1"/>
</dbReference>
<evidence type="ECO:0000313" key="2">
    <source>
        <dbReference type="EMBL" id="MBC8757383.1"/>
    </source>
</evidence>
<reference evidence="2 3" key="1">
    <citation type="submission" date="2020-07" db="EMBL/GenBank/DDBJ databases">
        <title>Description of Kordia aestuariivivens sp. nov., isolated from a tidal flat.</title>
        <authorList>
            <person name="Park S."/>
            <person name="Yoon J.-H."/>
        </authorList>
    </citation>
    <scope>NUCLEOTIDE SEQUENCE [LARGE SCALE GENOMIC DNA]</scope>
    <source>
        <strain evidence="2 3">YSTF-M3</strain>
    </source>
</reference>
<name>A0ABR7QFW6_9FLAO</name>
<proteinExistence type="predicted"/>
<dbReference type="InterPro" id="IPR045538">
    <property type="entry name" value="CIS_TMP"/>
</dbReference>
<feature type="region of interest" description="Disordered" evidence="1">
    <location>
        <begin position="301"/>
        <end position="349"/>
    </location>
</feature>
<dbReference type="RefSeq" id="WP_187564423.1">
    <property type="nucleotide sequence ID" value="NZ_JACGWS010000019.1"/>
</dbReference>
<feature type="compositionally biased region" description="Basic and acidic residues" evidence="1">
    <location>
        <begin position="314"/>
        <end position="348"/>
    </location>
</feature>
<gene>
    <name evidence="2" type="ORF">H2O64_22125</name>
</gene>
<evidence type="ECO:0000256" key="1">
    <source>
        <dbReference type="SAM" id="MobiDB-lite"/>
    </source>
</evidence>
<organism evidence="2 3">
    <name type="scientific">Kordia aestuariivivens</name>
    <dbReference type="NCBI Taxonomy" id="2759037"/>
    <lineage>
        <taxon>Bacteria</taxon>
        <taxon>Pseudomonadati</taxon>
        <taxon>Bacteroidota</taxon>
        <taxon>Flavobacteriia</taxon>
        <taxon>Flavobacteriales</taxon>
        <taxon>Flavobacteriaceae</taxon>
        <taxon>Kordia</taxon>
    </lineage>
</organism>
<keyword evidence="3" id="KW-1185">Reference proteome</keyword>
<dbReference type="Proteomes" id="UP000619238">
    <property type="component" value="Unassembled WGS sequence"/>
</dbReference>
<accession>A0ABR7QFW6</accession>